<proteinExistence type="predicted"/>
<dbReference type="AlphaFoldDB" id="F5SUL3"/>
<organism evidence="1 2">
    <name type="scientific">Methylophaga aminisulfidivorans MP</name>
    <dbReference type="NCBI Taxonomy" id="1026882"/>
    <lineage>
        <taxon>Bacteria</taxon>
        <taxon>Pseudomonadati</taxon>
        <taxon>Pseudomonadota</taxon>
        <taxon>Gammaproteobacteria</taxon>
        <taxon>Thiotrichales</taxon>
        <taxon>Piscirickettsiaceae</taxon>
        <taxon>Methylophaga</taxon>
    </lineage>
</organism>
<evidence type="ECO:0000313" key="1">
    <source>
        <dbReference type="EMBL" id="EGL55959.1"/>
    </source>
</evidence>
<evidence type="ECO:0000313" key="2">
    <source>
        <dbReference type="Proteomes" id="UP000003544"/>
    </source>
</evidence>
<gene>
    <name evidence="1" type="ORF">MAMP_02953</name>
</gene>
<name>F5SUL3_9GAMM</name>
<sequence>MLEKSLLKRLAQSTPKLGQIKYCEKDNGMQPYQFSKAHTNYYI</sequence>
<comment type="caution">
    <text evidence="1">The sequence shown here is derived from an EMBL/GenBank/DDBJ whole genome shotgun (WGS) entry which is preliminary data.</text>
</comment>
<protein>
    <submittedName>
        <fullName evidence="1">Uncharacterized protein</fullName>
    </submittedName>
</protein>
<dbReference type="EMBL" id="AFIG01000001">
    <property type="protein sequence ID" value="EGL55959.1"/>
    <property type="molecule type" value="Genomic_DNA"/>
</dbReference>
<accession>F5SUL3</accession>
<dbReference type="STRING" id="1026882.MAMP_02953"/>
<dbReference type="Proteomes" id="UP000003544">
    <property type="component" value="Unassembled WGS sequence"/>
</dbReference>
<reference evidence="1 2" key="1">
    <citation type="journal article" date="2011" name="J. Bacteriol.">
        <title>Draft genome sequence of Methylophaga aminisulfidivorans MP T.</title>
        <authorList>
            <person name="Han G.H."/>
            <person name="Kim W."/>
            <person name="Chun J."/>
            <person name="Kim S.W."/>
        </authorList>
    </citation>
    <scope>NUCLEOTIDE SEQUENCE [LARGE SCALE GENOMIC DNA]</scope>
    <source>
        <strain evidence="2">MP(T)</strain>
    </source>
</reference>
<keyword evidence="2" id="KW-1185">Reference proteome</keyword>